<accession>A0AAN6S1Z8</accession>
<dbReference type="GO" id="GO:0005975">
    <property type="term" value="P:carbohydrate metabolic process"/>
    <property type="evidence" value="ECO:0007669"/>
    <property type="project" value="InterPro"/>
</dbReference>
<feature type="non-terminal residue" evidence="10">
    <location>
        <position position="1"/>
    </location>
</feature>
<dbReference type="GO" id="GO:0071555">
    <property type="term" value="P:cell wall organization"/>
    <property type="evidence" value="ECO:0007669"/>
    <property type="project" value="UniProtKB-KW"/>
</dbReference>
<evidence type="ECO:0000313" key="10">
    <source>
        <dbReference type="EMBL" id="KAK3937520.1"/>
    </source>
</evidence>
<evidence type="ECO:0000256" key="9">
    <source>
        <dbReference type="RuleBase" id="RU361169"/>
    </source>
</evidence>
<evidence type="ECO:0000256" key="2">
    <source>
        <dbReference type="ARBA" id="ARBA00008834"/>
    </source>
</evidence>
<dbReference type="InterPro" id="IPR011050">
    <property type="entry name" value="Pectin_lyase_fold/virulence"/>
</dbReference>
<evidence type="ECO:0000313" key="11">
    <source>
        <dbReference type="Proteomes" id="UP001303473"/>
    </source>
</evidence>
<keyword evidence="3" id="KW-0964">Secreted</keyword>
<sequence length="404" mass="43327">HPRRQCLVKPGGSNATDDAPAIRQAFAECGRGGDVMFEDSTYYINSVMNITGLKDCRVHLNGYLLWSTNITYWLNHSMPVGYQNQSTAFILGGDEVTIDGYGRGTLDGYGDVWYSYIHGQSNYPGRPHQITFKGLTNSVVRGVKFLRSQMWTISIIHSNHVLLEDIYVNNTAFNGGSSSNTDGADTIYSSFIAFNRWTVVNGDDSISLKANSTDITINNCTFYNGLGIAMGSIGQYKDAYETIERVSADNIRYHNTLHAVYFKTWTGEQVGYPPNGGGGGLGLAADMKFTNLHAQSSFRGVPLTISQCTTFSGAAGNCTSSKFQIGDIEVSGLSGASKSATLASFQCSAVRPCYNLTITDADVTYTSSTGTAQATGYLCGNVVDPIGWNCTGPVCVGSSATGGC</sequence>
<keyword evidence="6" id="KW-0325">Glycoprotein</keyword>
<evidence type="ECO:0000256" key="7">
    <source>
        <dbReference type="ARBA" id="ARBA00023295"/>
    </source>
</evidence>
<evidence type="ECO:0000256" key="6">
    <source>
        <dbReference type="ARBA" id="ARBA00023180"/>
    </source>
</evidence>
<organism evidence="10 11">
    <name type="scientific">Diplogelasinospora grovesii</name>
    <dbReference type="NCBI Taxonomy" id="303347"/>
    <lineage>
        <taxon>Eukaryota</taxon>
        <taxon>Fungi</taxon>
        <taxon>Dikarya</taxon>
        <taxon>Ascomycota</taxon>
        <taxon>Pezizomycotina</taxon>
        <taxon>Sordariomycetes</taxon>
        <taxon>Sordariomycetidae</taxon>
        <taxon>Sordariales</taxon>
        <taxon>Diplogelasinosporaceae</taxon>
        <taxon>Diplogelasinospora</taxon>
    </lineage>
</organism>
<evidence type="ECO:0000256" key="3">
    <source>
        <dbReference type="ARBA" id="ARBA00022525"/>
    </source>
</evidence>
<proteinExistence type="inferred from homology"/>
<keyword evidence="8" id="KW-0961">Cell wall biogenesis/degradation</keyword>
<dbReference type="PANTHER" id="PTHR31736">
    <property type="match status" value="1"/>
</dbReference>
<feature type="non-terminal residue" evidence="10">
    <location>
        <position position="404"/>
    </location>
</feature>
<dbReference type="Proteomes" id="UP001303473">
    <property type="component" value="Unassembled WGS sequence"/>
</dbReference>
<evidence type="ECO:0000256" key="8">
    <source>
        <dbReference type="ARBA" id="ARBA00023316"/>
    </source>
</evidence>
<dbReference type="SUPFAM" id="SSF51126">
    <property type="entry name" value="Pectin lyase-like"/>
    <property type="match status" value="1"/>
</dbReference>
<evidence type="ECO:0000256" key="5">
    <source>
        <dbReference type="ARBA" id="ARBA00022801"/>
    </source>
</evidence>
<dbReference type="GO" id="GO:0004650">
    <property type="term" value="F:polygalacturonase activity"/>
    <property type="evidence" value="ECO:0007669"/>
    <property type="project" value="InterPro"/>
</dbReference>
<evidence type="ECO:0000256" key="1">
    <source>
        <dbReference type="ARBA" id="ARBA00004613"/>
    </source>
</evidence>
<name>A0AAN6S1Z8_9PEZI</name>
<dbReference type="AlphaFoldDB" id="A0AAN6S1Z8"/>
<comment type="subcellular location">
    <subcellularLocation>
        <location evidence="1">Secreted</location>
    </subcellularLocation>
</comment>
<dbReference type="Pfam" id="PF00295">
    <property type="entry name" value="Glyco_hydro_28"/>
    <property type="match status" value="1"/>
</dbReference>
<evidence type="ECO:0000256" key="4">
    <source>
        <dbReference type="ARBA" id="ARBA00022729"/>
    </source>
</evidence>
<keyword evidence="7 9" id="KW-0326">Glycosidase</keyword>
<dbReference type="PANTHER" id="PTHR31736:SF8">
    <property type="entry name" value="PUTATIVE (AFU_ORTHOLOGUE AFUA_7G06410)-RELATED"/>
    <property type="match status" value="1"/>
</dbReference>
<dbReference type="GO" id="GO:0005576">
    <property type="term" value="C:extracellular region"/>
    <property type="evidence" value="ECO:0007669"/>
    <property type="project" value="UniProtKB-SubCell"/>
</dbReference>
<keyword evidence="5 9" id="KW-0378">Hydrolase</keyword>
<dbReference type="InterPro" id="IPR012334">
    <property type="entry name" value="Pectin_lyas_fold"/>
</dbReference>
<dbReference type="Gene3D" id="2.160.20.10">
    <property type="entry name" value="Single-stranded right-handed beta-helix, Pectin lyase-like"/>
    <property type="match status" value="1"/>
</dbReference>
<keyword evidence="4" id="KW-0732">Signal</keyword>
<comment type="caution">
    <text evidence="10">The sequence shown here is derived from an EMBL/GenBank/DDBJ whole genome shotgun (WGS) entry which is preliminary data.</text>
</comment>
<dbReference type="InterPro" id="IPR000743">
    <property type="entry name" value="Glyco_hydro_28"/>
</dbReference>
<keyword evidence="11" id="KW-1185">Reference proteome</keyword>
<dbReference type="EMBL" id="MU853852">
    <property type="protein sequence ID" value="KAK3937520.1"/>
    <property type="molecule type" value="Genomic_DNA"/>
</dbReference>
<gene>
    <name evidence="10" type="ORF">QBC46DRAFT_218676</name>
</gene>
<reference evidence="11" key="1">
    <citation type="journal article" date="2023" name="Mol. Phylogenet. Evol.">
        <title>Genome-scale phylogeny and comparative genomics of the fungal order Sordariales.</title>
        <authorList>
            <person name="Hensen N."/>
            <person name="Bonometti L."/>
            <person name="Westerberg I."/>
            <person name="Brannstrom I.O."/>
            <person name="Guillou S."/>
            <person name="Cros-Aarteil S."/>
            <person name="Calhoun S."/>
            <person name="Haridas S."/>
            <person name="Kuo A."/>
            <person name="Mondo S."/>
            <person name="Pangilinan J."/>
            <person name="Riley R."/>
            <person name="LaButti K."/>
            <person name="Andreopoulos B."/>
            <person name="Lipzen A."/>
            <person name="Chen C."/>
            <person name="Yan M."/>
            <person name="Daum C."/>
            <person name="Ng V."/>
            <person name="Clum A."/>
            <person name="Steindorff A."/>
            <person name="Ohm R.A."/>
            <person name="Martin F."/>
            <person name="Silar P."/>
            <person name="Natvig D.O."/>
            <person name="Lalanne C."/>
            <person name="Gautier V."/>
            <person name="Ament-Velasquez S.L."/>
            <person name="Kruys A."/>
            <person name="Hutchinson M.I."/>
            <person name="Powell A.J."/>
            <person name="Barry K."/>
            <person name="Miller A.N."/>
            <person name="Grigoriev I.V."/>
            <person name="Debuchy R."/>
            <person name="Gladieux P."/>
            <person name="Hiltunen Thoren M."/>
            <person name="Johannesson H."/>
        </authorList>
    </citation>
    <scope>NUCLEOTIDE SEQUENCE [LARGE SCALE GENOMIC DNA]</scope>
    <source>
        <strain evidence="11">CBS 340.73</strain>
    </source>
</reference>
<comment type="similarity">
    <text evidence="2 9">Belongs to the glycosyl hydrolase 28 family.</text>
</comment>
<protein>
    <submittedName>
        <fullName evidence="10">Galacturan 1,4-alpha-galacturonidase B</fullName>
    </submittedName>
</protein>